<feature type="non-terminal residue" evidence="1">
    <location>
        <position position="1"/>
    </location>
</feature>
<organism evidence="1 2">
    <name type="scientific">Streblomastix strix</name>
    <dbReference type="NCBI Taxonomy" id="222440"/>
    <lineage>
        <taxon>Eukaryota</taxon>
        <taxon>Metamonada</taxon>
        <taxon>Preaxostyla</taxon>
        <taxon>Oxymonadida</taxon>
        <taxon>Streblomastigidae</taxon>
        <taxon>Streblomastix</taxon>
    </lineage>
</organism>
<comment type="caution">
    <text evidence="1">The sequence shown here is derived from an EMBL/GenBank/DDBJ whole genome shotgun (WGS) entry which is preliminary data.</text>
</comment>
<dbReference type="AlphaFoldDB" id="A0A5J4VRX2"/>
<protein>
    <submittedName>
        <fullName evidence="1">Uncharacterized protein</fullName>
    </submittedName>
</protein>
<accession>A0A5J4VRX2</accession>
<evidence type="ECO:0000313" key="1">
    <source>
        <dbReference type="EMBL" id="KAA6385325.1"/>
    </source>
</evidence>
<name>A0A5J4VRX2_9EUKA</name>
<gene>
    <name evidence="1" type="ORF">EZS28_019146</name>
</gene>
<reference evidence="1 2" key="1">
    <citation type="submission" date="2019-03" db="EMBL/GenBank/DDBJ databases">
        <title>Single cell metagenomics reveals metabolic interactions within the superorganism composed of flagellate Streblomastix strix and complex community of Bacteroidetes bacteria on its surface.</title>
        <authorList>
            <person name="Treitli S.C."/>
            <person name="Kolisko M."/>
            <person name="Husnik F."/>
            <person name="Keeling P."/>
            <person name="Hampl V."/>
        </authorList>
    </citation>
    <scope>NUCLEOTIDE SEQUENCE [LARGE SCALE GENOMIC DNA]</scope>
    <source>
        <strain evidence="1">ST1C</strain>
    </source>
</reference>
<dbReference type="Proteomes" id="UP000324800">
    <property type="component" value="Unassembled WGS sequence"/>
</dbReference>
<evidence type="ECO:0000313" key="2">
    <source>
        <dbReference type="Proteomes" id="UP000324800"/>
    </source>
</evidence>
<proteinExistence type="predicted"/>
<dbReference type="EMBL" id="SNRW01005313">
    <property type="protein sequence ID" value="KAA6385325.1"/>
    <property type="molecule type" value="Genomic_DNA"/>
</dbReference>
<sequence length="96" mass="10540">QKVSISIDGGIIGLYKIVCCTLRNEDGDIFPYKFSENISTQKGQITILSSIDYFGNIALRGDNPVLTFSELCILLNDGDLNGSAWKSGKLLLSPRR</sequence>